<reference evidence="1" key="1">
    <citation type="submission" date="2021-05" db="EMBL/GenBank/DDBJ databases">
        <authorList>
            <person name="Alioto T."/>
            <person name="Alioto T."/>
            <person name="Gomez Garrido J."/>
        </authorList>
    </citation>
    <scope>NUCLEOTIDE SEQUENCE</scope>
</reference>
<evidence type="ECO:0000313" key="1">
    <source>
        <dbReference type="EMBL" id="CAG6719659.1"/>
    </source>
</evidence>
<organism evidence="1">
    <name type="scientific">Cacopsylla melanoneura</name>
    <dbReference type="NCBI Taxonomy" id="428564"/>
    <lineage>
        <taxon>Eukaryota</taxon>
        <taxon>Metazoa</taxon>
        <taxon>Ecdysozoa</taxon>
        <taxon>Arthropoda</taxon>
        <taxon>Hexapoda</taxon>
        <taxon>Insecta</taxon>
        <taxon>Pterygota</taxon>
        <taxon>Neoptera</taxon>
        <taxon>Paraneoptera</taxon>
        <taxon>Hemiptera</taxon>
        <taxon>Sternorrhyncha</taxon>
        <taxon>Psylloidea</taxon>
        <taxon>Psyllidae</taxon>
        <taxon>Psyllinae</taxon>
        <taxon>Cacopsylla</taxon>
    </lineage>
</organism>
<dbReference type="EMBL" id="HBUF01359207">
    <property type="protein sequence ID" value="CAG6719657.1"/>
    <property type="molecule type" value="Transcribed_RNA"/>
</dbReference>
<dbReference type="AlphaFoldDB" id="A0A8D8Y5X5"/>
<protein>
    <submittedName>
        <fullName evidence="1">Uncharacterized protein</fullName>
    </submittedName>
</protein>
<accession>A0A8D8Y5X5</accession>
<dbReference type="EMBL" id="HBUF01359208">
    <property type="protein sequence ID" value="CAG6719659.1"/>
    <property type="molecule type" value="Transcribed_RNA"/>
</dbReference>
<dbReference type="EMBL" id="HBUF01359206">
    <property type="protein sequence ID" value="CAG6719655.1"/>
    <property type="molecule type" value="Transcribed_RNA"/>
</dbReference>
<name>A0A8D8Y5X5_9HEMI</name>
<sequence length="110" mass="13160">MIWSNFIPKWTTSTRSCPVRYSPKTWEERRPTLRKNSACKPKRRWKVWKSTTRCSKSFYLVFFLHSSANQREDGSPGRVLQDVRDVEDRRVSFWPVQDSEEAGLDIKYNE</sequence>
<proteinExistence type="predicted"/>